<evidence type="ECO:0000256" key="3">
    <source>
        <dbReference type="ARBA" id="ARBA00022619"/>
    </source>
</evidence>
<evidence type="ECO:0000256" key="6">
    <source>
        <dbReference type="ARBA" id="ARBA00047550"/>
    </source>
</evidence>
<evidence type="ECO:0000259" key="10">
    <source>
        <dbReference type="Pfam" id="PF01872"/>
    </source>
</evidence>
<gene>
    <name evidence="11" type="ORF">SAMN05192561_10613</name>
</gene>
<evidence type="ECO:0000256" key="2">
    <source>
        <dbReference type="ARBA" id="ARBA00009723"/>
    </source>
</evidence>
<evidence type="ECO:0000256" key="8">
    <source>
        <dbReference type="NCBIfam" id="TIGR01508"/>
    </source>
</evidence>
<dbReference type="STRING" id="1267564.SAMN05192561_10613"/>
<dbReference type="EC" id="1.1.1.302" evidence="8"/>
<dbReference type="GO" id="GO:0008703">
    <property type="term" value="F:5-amino-6-(5-phosphoribosylamino)uracil reductase activity"/>
    <property type="evidence" value="ECO:0007669"/>
    <property type="project" value="InterPro"/>
</dbReference>
<evidence type="ECO:0000313" key="11">
    <source>
        <dbReference type="EMBL" id="SEH54806.1"/>
    </source>
</evidence>
<protein>
    <recommendedName>
        <fullName evidence="8">2,5-diamino-6-(ribosylamino)-4(3H)-pyrimidinone 5'-phosphate reductase</fullName>
        <ecNumber evidence="8">1.1.1.302</ecNumber>
    </recommendedName>
</protein>
<comment type="pathway">
    <text evidence="1">Cofactor biosynthesis; riboflavin biosynthesis.</text>
</comment>
<dbReference type="PANTHER" id="PTHR38011:SF7">
    <property type="entry name" value="2,5-DIAMINO-6-RIBOSYLAMINO-4(3H)-PYRIMIDINONE 5'-PHOSPHATE REDUCTASE"/>
    <property type="match status" value="1"/>
</dbReference>
<comment type="catalytic activity">
    <reaction evidence="6">
        <text>2,5-diamino-6-(1-D-ribitylamino)pyrimidin-4(3H)-one 5'-phosphate + NAD(+) = 2,5-diamino-6-(1-D-ribosylamino)pyrimidin-4(3H)-one 5'-phosphate + NADH + H(+)</text>
        <dbReference type="Rhea" id="RHEA:27274"/>
        <dbReference type="ChEBI" id="CHEBI:15378"/>
        <dbReference type="ChEBI" id="CHEBI:57540"/>
        <dbReference type="ChEBI" id="CHEBI:57945"/>
        <dbReference type="ChEBI" id="CHEBI:58890"/>
        <dbReference type="ChEBI" id="CHEBI:59545"/>
        <dbReference type="EC" id="1.1.1.302"/>
    </reaction>
</comment>
<feature type="region of interest" description="Disordered" evidence="9">
    <location>
        <begin position="126"/>
        <end position="146"/>
    </location>
</feature>
<dbReference type="GO" id="GO:0009231">
    <property type="term" value="P:riboflavin biosynthetic process"/>
    <property type="evidence" value="ECO:0007669"/>
    <property type="project" value="UniProtKB-KW"/>
</dbReference>
<name>A0A1H6J7P3_9EURY</name>
<proteinExistence type="inferred from homology"/>
<sequence length="240" mass="25012">MHVVVNAAQSVDGKLATRRREQLRISGSEDFDRVDRIRAAADAVLVGVGTVLADDPHLTLTEEDRRVGRLRNGRSGNPARVVVDSRGRTPTDARILDDAATTYLLAGAAISPDRRAALEAAGATVIETGNGPDVPEGENDGDDSSPARVDLTAGLDALADHGIDRIIVEGGGEVIFSLFDAGLVDELSVYVGSMVIGGRDAPTLADGDGFTDSFPSLTLTGTERLDDGIVLSYDVDSSGA</sequence>
<dbReference type="Gene3D" id="3.40.430.10">
    <property type="entry name" value="Dihydrofolate Reductase, subunit A"/>
    <property type="match status" value="1"/>
</dbReference>
<dbReference type="OrthoDB" id="10178at2157"/>
<comment type="similarity">
    <text evidence="2">Belongs to the HTP reductase family.</text>
</comment>
<keyword evidence="4" id="KW-0521">NADP</keyword>
<dbReference type="InterPro" id="IPR006401">
    <property type="entry name" value="Rib_reduct_arc"/>
</dbReference>
<dbReference type="EMBL" id="FNWU01000006">
    <property type="protein sequence ID" value="SEH54806.1"/>
    <property type="molecule type" value="Genomic_DNA"/>
</dbReference>
<evidence type="ECO:0000313" key="12">
    <source>
        <dbReference type="Proteomes" id="UP000199215"/>
    </source>
</evidence>
<evidence type="ECO:0000256" key="9">
    <source>
        <dbReference type="SAM" id="MobiDB-lite"/>
    </source>
</evidence>
<dbReference type="Pfam" id="PF01872">
    <property type="entry name" value="RibD_C"/>
    <property type="match status" value="1"/>
</dbReference>
<comment type="catalytic activity">
    <reaction evidence="7">
        <text>2,5-diamino-6-(1-D-ribitylamino)pyrimidin-4(3H)-one 5'-phosphate + NADP(+) = 2,5-diamino-6-(1-D-ribosylamino)pyrimidin-4(3H)-one 5'-phosphate + NADPH + H(+)</text>
        <dbReference type="Rhea" id="RHEA:27278"/>
        <dbReference type="ChEBI" id="CHEBI:15378"/>
        <dbReference type="ChEBI" id="CHEBI:57783"/>
        <dbReference type="ChEBI" id="CHEBI:58349"/>
        <dbReference type="ChEBI" id="CHEBI:58890"/>
        <dbReference type="ChEBI" id="CHEBI:59545"/>
        <dbReference type="EC" id="1.1.1.302"/>
    </reaction>
</comment>
<evidence type="ECO:0000256" key="7">
    <source>
        <dbReference type="ARBA" id="ARBA00049020"/>
    </source>
</evidence>
<dbReference type="InterPro" id="IPR002734">
    <property type="entry name" value="RibDG_C"/>
</dbReference>
<evidence type="ECO:0000256" key="4">
    <source>
        <dbReference type="ARBA" id="ARBA00022857"/>
    </source>
</evidence>
<evidence type="ECO:0000256" key="1">
    <source>
        <dbReference type="ARBA" id="ARBA00005104"/>
    </source>
</evidence>
<dbReference type="AlphaFoldDB" id="A0A1H6J7P3"/>
<dbReference type="InterPro" id="IPR024072">
    <property type="entry name" value="DHFR-like_dom_sf"/>
</dbReference>
<keyword evidence="5" id="KW-0560">Oxidoreductase</keyword>
<accession>A0A1H6J7P3</accession>
<dbReference type="Proteomes" id="UP000199215">
    <property type="component" value="Unassembled WGS sequence"/>
</dbReference>
<reference evidence="11 12" key="1">
    <citation type="submission" date="2016-10" db="EMBL/GenBank/DDBJ databases">
        <authorList>
            <person name="de Groot N.N."/>
        </authorList>
    </citation>
    <scope>NUCLEOTIDE SEQUENCE [LARGE SCALE GENOMIC DNA]</scope>
    <source>
        <strain evidence="11 12">IBRC-M10418</strain>
    </source>
</reference>
<evidence type="ECO:0000256" key="5">
    <source>
        <dbReference type="ARBA" id="ARBA00023002"/>
    </source>
</evidence>
<keyword evidence="3" id="KW-0686">Riboflavin biosynthesis</keyword>
<organism evidence="11 12">
    <name type="scientific">Halopenitus malekzadehii</name>
    <dbReference type="NCBI Taxonomy" id="1267564"/>
    <lineage>
        <taxon>Archaea</taxon>
        <taxon>Methanobacteriati</taxon>
        <taxon>Methanobacteriota</taxon>
        <taxon>Stenosarchaea group</taxon>
        <taxon>Halobacteria</taxon>
        <taxon>Halobacteriales</taxon>
        <taxon>Haloferacaceae</taxon>
        <taxon>Halopenitus</taxon>
    </lineage>
</organism>
<dbReference type="RefSeq" id="WP_092817183.1">
    <property type="nucleotide sequence ID" value="NZ_FNWU01000006.1"/>
</dbReference>
<dbReference type="PANTHER" id="PTHR38011">
    <property type="entry name" value="DIHYDROFOLATE REDUCTASE FAMILY PROTEIN (AFU_ORTHOLOGUE AFUA_8G06820)"/>
    <property type="match status" value="1"/>
</dbReference>
<dbReference type="InterPro" id="IPR050765">
    <property type="entry name" value="Riboflavin_Biosynth_HTPR"/>
</dbReference>
<keyword evidence="12" id="KW-1185">Reference proteome</keyword>
<dbReference type="SUPFAM" id="SSF53597">
    <property type="entry name" value="Dihydrofolate reductase-like"/>
    <property type="match status" value="1"/>
</dbReference>
<feature type="domain" description="Bacterial bifunctional deaminase-reductase C-terminal" evidence="10">
    <location>
        <begin position="2"/>
        <end position="231"/>
    </location>
</feature>
<dbReference type="NCBIfam" id="TIGR01508">
    <property type="entry name" value="rib_reduct_arch"/>
    <property type="match status" value="1"/>
</dbReference>